<protein>
    <recommendedName>
        <fullName evidence="1">N-acetyltransferase domain-containing protein</fullName>
    </recommendedName>
</protein>
<feature type="domain" description="N-acetyltransferase" evidence="1">
    <location>
        <begin position="152"/>
        <end position="294"/>
    </location>
</feature>
<dbReference type="PROSITE" id="PS51186">
    <property type="entry name" value="GNAT"/>
    <property type="match status" value="1"/>
</dbReference>
<keyword evidence="3" id="KW-1185">Reference proteome</keyword>
<dbReference type="AlphaFoldDB" id="A0A177HVA6"/>
<dbReference type="InterPro" id="IPR013653">
    <property type="entry name" value="GCN5-like_dom"/>
</dbReference>
<dbReference type="GO" id="GO:0016747">
    <property type="term" value="F:acyltransferase activity, transferring groups other than amino-acyl groups"/>
    <property type="evidence" value="ECO:0007669"/>
    <property type="project" value="InterPro"/>
</dbReference>
<proteinExistence type="predicted"/>
<evidence type="ECO:0000313" key="2">
    <source>
        <dbReference type="EMBL" id="OAH14835.1"/>
    </source>
</evidence>
<dbReference type="EMBL" id="LOHS01000056">
    <property type="protein sequence ID" value="OAH14835.1"/>
    <property type="molecule type" value="Genomic_DNA"/>
</dbReference>
<dbReference type="PATRIC" id="fig|1716141.3.peg.1902"/>
<dbReference type="OrthoDB" id="3174529at2"/>
<evidence type="ECO:0000313" key="3">
    <source>
        <dbReference type="Proteomes" id="UP000077381"/>
    </source>
</evidence>
<gene>
    <name evidence="2" type="ORF">STSP_18140</name>
</gene>
<dbReference type="STRING" id="1716141.STSP_18140"/>
<comment type="caution">
    <text evidence="2">The sequence shown here is derived from an EMBL/GenBank/DDBJ whole genome shotgun (WGS) entry which is preliminary data.</text>
</comment>
<accession>A0A177HVA6</accession>
<dbReference type="SUPFAM" id="SSF55729">
    <property type="entry name" value="Acyl-CoA N-acyltransferases (Nat)"/>
    <property type="match status" value="1"/>
</dbReference>
<reference evidence="2 3" key="1">
    <citation type="submission" date="2015-12" db="EMBL/GenBank/DDBJ databases">
        <title>Genome sequence of Streptomyces sp. G25.</title>
        <authorList>
            <person name="Poehlein A."/>
            <person name="Roettig A."/>
            <person name="Hiessl S."/>
            <person name="Hauschild P."/>
            <person name="Schauer J."/>
            <person name="Madkour M.H."/>
            <person name="Al-Ansari A.M."/>
            <person name="Almakishah N.H."/>
            <person name="Steinbuechel A."/>
            <person name="Daniel R."/>
        </authorList>
    </citation>
    <scope>NUCLEOTIDE SEQUENCE [LARGE SCALE GENOMIC DNA]</scope>
    <source>
        <strain evidence="3">G25(2015)</strain>
    </source>
</reference>
<dbReference type="RefSeq" id="WP_067274413.1">
    <property type="nucleotide sequence ID" value="NZ_LOHS01000056.1"/>
</dbReference>
<name>A0A177HVA6_9ACTN</name>
<dbReference type="InterPro" id="IPR016181">
    <property type="entry name" value="Acyl_CoA_acyltransferase"/>
</dbReference>
<dbReference type="InterPro" id="IPR000182">
    <property type="entry name" value="GNAT_dom"/>
</dbReference>
<organism evidence="2 3">
    <name type="scientific">Streptomyces jeddahensis</name>
    <dbReference type="NCBI Taxonomy" id="1716141"/>
    <lineage>
        <taxon>Bacteria</taxon>
        <taxon>Bacillati</taxon>
        <taxon>Actinomycetota</taxon>
        <taxon>Actinomycetes</taxon>
        <taxon>Kitasatosporales</taxon>
        <taxon>Streptomycetaceae</taxon>
        <taxon>Streptomyces</taxon>
    </lineage>
</organism>
<evidence type="ECO:0000259" key="1">
    <source>
        <dbReference type="PROSITE" id="PS51186"/>
    </source>
</evidence>
<dbReference type="Proteomes" id="UP000077381">
    <property type="component" value="Unassembled WGS sequence"/>
</dbReference>
<dbReference type="Pfam" id="PF08445">
    <property type="entry name" value="FR47"/>
    <property type="match status" value="1"/>
</dbReference>
<dbReference type="Gene3D" id="3.40.630.30">
    <property type="match status" value="1"/>
</dbReference>
<sequence length="294" mass="31392">MTTPSYDVDWQLTHDLDGFVGRAGDFLRADPVLHTVLLTVTGNLRERGLHVYGAGDPLFGTLAVRGEVAGVFLWTPPYPVQLTSVPAEAATALAERLADRTADVPGVAADPSTADAFGAAWQKRTGAVPRVGQRQRLYRLEKLTPPEPAPPGRARVAGARDRKLLKRWHTEFSEAVGDGPGRDAGEWADSRIAYGGVTLWETPDGTPVSMAGASRRIAGMVRVAPVYTPRELRGRGYAGAATAEVSRSALAGGADEVLLFTDLANPTSNRLYQRIGYRPVQDSTVCLFTATAAA</sequence>